<comment type="caution">
    <text evidence="3">The sequence shown here is derived from an EMBL/GenBank/DDBJ whole genome shotgun (WGS) entry which is preliminary data.</text>
</comment>
<organism evidence="3 4">
    <name type="scientific">Bifidobacterium pullorum subsp. saeculare</name>
    <dbReference type="NCBI Taxonomy" id="78257"/>
    <lineage>
        <taxon>Bacteria</taxon>
        <taxon>Bacillati</taxon>
        <taxon>Actinomycetota</taxon>
        <taxon>Actinomycetes</taxon>
        <taxon>Bifidobacteriales</taxon>
        <taxon>Bifidobacteriaceae</taxon>
        <taxon>Bifidobacterium</taxon>
    </lineage>
</organism>
<name>A0A938WWE4_9BIFI</name>
<dbReference type="InterPro" id="IPR055999">
    <property type="entry name" value="DUF7577"/>
</dbReference>
<dbReference type="Pfam" id="PF24463">
    <property type="entry name" value="DUF7577"/>
    <property type="match status" value="1"/>
</dbReference>
<feature type="compositionally biased region" description="Basic residues" evidence="1">
    <location>
        <begin position="120"/>
        <end position="151"/>
    </location>
</feature>
<sequence>MTMGVVFCAQCGARNDGDARFCGECGRPLETAPAGAPVAADDVAQPVDGSASSPAAVVPSADAGAPPVAAGAVTPSAGPGAGGVGVVASRRRPRWRWRWWRPVGRRSSRTAPSCGAAKRCPTRRRWRRRPGPRTARNRGRSPVRRWCRRRP</sequence>
<feature type="region of interest" description="Disordered" evidence="1">
    <location>
        <begin position="44"/>
        <end position="86"/>
    </location>
</feature>
<dbReference type="AlphaFoldDB" id="A0A938WWE4"/>
<proteinExistence type="predicted"/>
<evidence type="ECO:0000256" key="1">
    <source>
        <dbReference type="SAM" id="MobiDB-lite"/>
    </source>
</evidence>
<feature type="region of interest" description="Disordered" evidence="1">
    <location>
        <begin position="106"/>
        <end position="151"/>
    </location>
</feature>
<accession>A0A938WWE4</accession>
<feature type="domain" description="DUF7577" evidence="2">
    <location>
        <begin position="4"/>
        <end position="30"/>
    </location>
</feature>
<reference evidence="3" key="2">
    <citation type="journal article" date="2021" name="Sci. Rep.">
        <title>The distribution of antibiotic resistance genes in chicken gut microbiota commensals.</title>
        <authorList>
            <person name="Juricova H."/>
            <person name="Matiasovicova J."/>
            <person name="Kubasova T."/>
            <person name="Cejkova D."/>
            <person name="Rychlik I."/>
        </authorList>
    </citation>
    <scope>NUCLEOTIDE SEQUENCE</scope>
    <source>
        <strain evidence="3">An836</strain>
    </source>
</reference>
<protein>
    <submittedName>
        <fullName evidence="3">Zinc ribbon domain-containing protein</fullName>
    </submittedName>
</protein>
<dbReference type="Proteomes" id="UP000718821">
    <property type="component" value="Unassembled WGS sequence"/>
</dbReference>
<evidence type="ECO:0000313" key="4">
    <source>
        <dbReference type="Proteomes" id="UP000718821"/>
    </source>
</evidence>
<reference evidence="3" key="1">
    <citation type="submission" date="2020-08" db="EMBL/GenBank/DDBJ databases">
        <authorList>
            <person name="Cejkova D."/>
            <person name="Kubasova T."/>
            <person name="Jahodarova E."/>
            <person name="Rychlik I."/>
        </authorList>
    </citation>
    <scope>NUCLEOTIDE SEQUENCE</scope>
    <source>
        <strain evidence="3">An836</strain>
    </source>
</reference>
<feature type="compositionally biased region" description="Low complexity" evidence="1">
    <location>
        <begin position="44"/>
        <end position="78"/>
    </location>
</feature>
<keyword evidence="4" id="KW-1185">Reference proteome</keyword>
<evidence type="ECO:0000259" key="2">
    <source>
        <dbReference type="Pfam" id="PF24463"/>
    </source>
</evidence>
<dbReference type="EMBL" id="JACLYU010000015">
    <property type="protein sequence ID" value="MBM6700135.1"/>
    <property type="molecule type" value="Genomic_DNA"/>
</dbReference>
<evidence type="ECO:0000313" key="3">
    <source>
        <dbReference type="EMBL" id="MBM6700135.1"/>
    </source>
</evidence>
<gene>
    <name evidence="3" type="ORF">H7U32_07470</name>
</gene>